<proteinExistence type="predicted"/>
<feature type="compositionally biased region" description="Basic residues" evidence="1">
    <location>
        <begin position="193"/>
        <end position="202"/>
    </location>
</feature>
<sequence>MLNEAVTQDKVTCTICAQVWPALAMRQHIGYHILHTRALLPSNPCGFCGGDAAQCRSWLDKQGTTVNAETRCVLLGDVAGEGKLNYNHASAKTPSAAAPCRNHLVACGNCQPEANQECAVFWSYNLRAHHESEHPSHPLPPVACVSQAERTCVKCVGGERKATVPEALKDVLVAAKEAAKEAAKAQLAQAPPGKRKRAGASS</sequence>
<protein>
    <submittedName>
        <fullName evidence="2">Uncharacterized protein</fullName>
    </submittedName>
</protein>
<evidence type="ECO:0000313" key="2">
    <source>
        <dbReference type="EMBL" id="CAE2226689.1"/>
    </source>
</evidence>
<gene>
    <name evidence="2" type="ORF">CPOL0286_LOCUS10254</name>
</gene>
<name>A0A7S4IEH0_9EUKA</name>
<organism evidence="2">
    <name type="scientific">Prymnesium polylepis</name>
    <dbReference type="NCBI Taxonomy" id="72548"/>
    <lineage>
        <taxon>Eukaryota</taxon>
        <taxon>Haptista</taxon>
        <taxon>Haptophyta</taxon>
        <taxon>Prymnesiophyceae</taxon>
        <taxon>Prymnesiales</taxon>
        <taxon>Prymnesiaceae</taxon>
        <taxon>Prymnesium</taxon>
    </lineage>
</organism>
<reference evidence="2" key="1">
    <citation type="submission" date="2021-01" db="EMBL/GenBank/DDBJ databases">
        <authorList>
            <person name="Corre E."/>
            <person name="Pelletier E."/>
            <person name="Niang G."/>
            <person name="Scheremetjew M."/>
            <person name="Finn R."/>
            <person name="Kale V."/>
            <person name="Holt S."/>
            <person name="Cochrane G."/>
            <person name="Meng A."/>
            <person name="Brown T."/>
            <person name="Cohen L."/>
        </authorList>
    </citation>
    <scope>NUCLEOTIDE SEQUENCE</scope>
    <source>
        <strain evidence="2">UIO037</strain>
    </source>
</reference>
<dbReference type="AlphaFoldDB" id="A0A7S4IEH0"/>
<dbReference type="EMBL" id="HBKO01022657">
    <property type="protein sequence ID" value="CAE2226689.1"/>
    <property type="molecule type" value="Transcribed_RNA"/>
</dbReference>
<feature type="region of interest" description="Disordered" evidence="1">
    <location>
        <begin position="182"/>
        <end position="202"/>
    </location>
</feature>
<evidence type="ECO:0000256" key="1">
    <source>
        <dbReference type="SAM" id="MobiDB-lite"/>
    </source>
</evidence>
<accession>A0A7S4IEH0</accession>